<evidence type="ECO:0000313" key="3">
    <source>
        <dbReference type="Proteomes" id="UP000187209"/>
    </source>
</evidence>
<reference evidence="2 3" key="1">
    <citation type="submission" date="2016-11" db="EMBL/GenBank/DDBJ databases">
        <title>The macronuclear genome of Stentor coeruleus: a giant cell with tiny introns.</title>
        <authorList>
            <person name="Slabodnick M."/>
            <person name="Ruby J.G."/>
            <person name="Reiff S.B."/>
            <person name="Swart E.C."/>
            <person name="Gosai S."/>
            <person name="Prabakaran S."/>
            <person name="Witkowska E."/>
            <person name="Larue G.E."/>
            <person name="Fisher S."/>
            <person name="Freeman R.M."/>
            <person name="Gunawardena J."/>
            <person name="Chu W."/>
            <person name="Stover N.A."/>
            <person name="Gregory B.D."/>
            <person name="Nowacki M."/>
            <person name="Derisi J."/>
            <person name="Roy S.W."/>
            <person name="Marshall W.F."/>
            <person name="Sood P."/>
        </authorList>
    </citation>
    <scope>NUCLEOTIDE SEQUENCE [LARGE SCALE GENOMIC DNA]</scope>
    <source>
        <strain evidence="2">WM001</strain>
    </source>
</reference>
<proteinExistence type="predicted"/>
<dbReference type="PANTHER" id="PTHR38899:SF1">
    <property type="entry name" value="PROTEIN KINASE"/>
    <property type="match status" value="1"/>
</dbReference>
<feature type="region of interest" description="Disordered" evidence="1">
    <location>
        <begin position="1"/>
        <end position="56"/>
    </location>
</feature>
<dbReference type="OrthoDB" id="166018at2759"/>
<accession>A0A1R2CX87</accession>
<dbReference type="EMBL" id="MPUH01000040">
    <property type="protein sequence ID" value="OMJ93590.1"/>
    <property type="molecule type" value="Genomic_DNA"/>
</dbReference>
<dbReference type="AlphaFoldDB" id="A0A1R2CX87"/>
<gene>
    <name evidence="2" type="ORF">SteCoe_3428</name>
</gene>
<protein>
    <recommendedName>
        <fullName evidence="4">FCP1 homology domain-containing protein</fullName>
    </recommendedName>
</protein>
<feature type="compositionally biased region" description="Basic and acidic residues" evidence="1">
    <location>
        <begin position="1"/>
        <end position="16"/>
    </location>
</feature>
<name>A0A1R2CX87_9CILI</name>
<evidence type="ECO:0000256" key="1">
    <source>
        <dbReference type="SAM" id="MobiDB-lite"/>
    </source>
</evidence>
<sequence>MGGKPSSEKSEAESKTKASNITQDSEKQGLPQAPSRDVRGHLLNKMGFSGAGPGQVTVRDFRVPKWMEKPTPKTEEEDTVSPDEVLERISSNDKYNLSYVQIKTGDELRRQFLQRISKEGLWLPPSQRPPTSQSIIIFDWDDTLLCTSFLNSREDAMNITSPMIKGQLKSLEEAVIRLLNKALSLGNTFIITNAMKGWVEYSSNMWIPGIAQVLQRITVVSARAEYEAKYPDNYHQWKVEAFMEMTKTFDTGTITNLICLGDSMIEIDAAHTLAKCYSNACIKTIKFRDELLKQLELVYEKFENICNSGKNLTIRLER</sequence>
<organism evidence="2 3">
    <name type="scientific">Stentor coeruleus</name>
    <dbReference type="NCBI Taxonomy" id="5963"/>
    <lineage>
        <taxon>Eukaryota</taxon>
        <taxon>Sar</taxon>
        <taxon>Alveolata</taxon>
        <taxon>Ciliophora</taxon>
        <taxon>Postciliodesmatophora</taxon>
        <taxon>Heterotrichea</taxon>
        <taxon>Heterotrichida</taxon>
        <taxon>Stentoridae</taxon>
        <taxon>Stentor</taxon>
    </lineage>
</organism>
<comment type="caution">
    <text evidence="2">The sequence shown here is derived from an EMBL/GenBank/DDBJ whole genome shotgun (WGS) entry which is preliminary data.</text>
</comment>
<dbReference type="Proteomes" id="UP000187209">
    <property type="component" value="Unassembled WGS sequence"/>
</dbReference>
<dbReference type="PANTHER" id="PTHR38899">
    <property type="entry name" value="DOMAIN OOKINETE PROTEIN, PUTATIVE-RELATED"/>
    <property type="match status" value="1"/>
</dbReference>
<evidence type="ECO:0008006" key="4">
    <source>
        <dbReference type="Google" id="ProtNLM"/>
    </source>
</evidence>
<keyword evidence="3" id="KW-1185">Reference proteome</keyword>
<evidence type="ECO:0000313" key="2">
    <source>
        <dbReference type="EMBL" id="OMJ93590.1"/>
    </source>
</evidence>